<dbReference type="InterPro" id="IPR031811">
    <property type="entry name" value="ALGX/ALGJ_SGNH-like"/>
</dbReference>
<keyword evidence="5" id="KW-0574">Periplasm</keyword>
<dbReference type="RefSeq" id="WP_171216599.1">
    <property type="nucleotide sequence ID" value="NZ_JABEPP010000001.1"/>
</dbReference>
<dbReference type="GO" id="GO:0042121">
    <property type="term" value="P:alginic acid biosynthetic process"/>
    <property type="evidence" value="ECO:0007669"/>
    <property type="project" value="UniProtKB-UniPathway"/>
</dbReference>
<evidence type="ECO:0000256" key="5">
    <source>
        <dbReference type="ARBA" id="ARBA00022764"/>
    </source>
</evidence>
<keyword evidence="6" id="KW-0016">Alginate biosynthesis</keyword>
<proteinExistence type="predicted"/>
<organism evidence="8 9">
    <name type="scientific">Enterovirga aerilata</name>
    <dbReference type="NCBI Taxonomy" id="2730920"/>
    <lineage>
        <taxon>Bacteria</taxon>
        <taxon>Pseudomonadati</taxon>
        <taxon>Pseudomonadota</taxon>
        <taxon>Alphaproteobacteria</taxon>
        <taxon>Hyphomicrobiales</taxon>
        <taxon>Methylobacteriaceae</taxon>
        <taxon>Enterovirga</taxon>
    </lineage>
</organism>
<evidence type="ECO:0000259" key="7">
    <source>
        <dbReference type="Pfam" id="PF16822"/>
    </source>
</evidence>
<evidence type="ECO:0000256" key="2">
    <source>
        <dbReference type="ARBA" id="ARBA00005182"/>
    </source>
</evidence>
<evidence type="ECO:0000313" key="8">
    <source>
        <dbReference type="EMBL" id="NNM71099.1"/>
    </source>
</evidence>
<dbReference type="UniPathway" id="UPA00286"/>
<evidence type="ECO:0000313" key="9">
    <source>
        <dbReference type="Proteomes" id="UP000564885"/>
    </source>
</evidence>
<reference evidence="8 9" key="1">
    <citation type="submission" date="2020-04" db="EMBL/GenBank/DDBJ databases">
        <title>Enterovirga sp. isolate from soil.</title>
        <authorList>
            <person name="Chea S."/>
            <person name="Kim D.-U."/>
        </authorList>
    </citation>
    <scope>NUCLEOTIDE SEQUENCE [LARGE SCALE GENOMIC DNA]</scope>
    <source>
        <strain evidence="8 9">DB1703</strain>
    </source>
</reference>
<dbReference type="GO" id="GO:0016740">
    <property type="term" value="F:transferase activity"/>
    <property type="evidence" value="ECO:0007669"/>
    <property type="project" value="UniProtKB-KW"/>
</dbReference>
<dbReference type="AlphaFoldDB" id="A0A849I3Y8"/>
<keyword evidence="3" id="KW-0808">Transferase</keyword>
<keyword evidence="9" id="KW-1185">Reference proteome</keyword>
<evidence type="ECO:0000256" key="3">
    <source>
        <dbReference type="ARBA" id="ARBA00022679"/>
    </source>
</evidence>
<protein>
    <recommendedName>
        <fullName evidence="7">AlgX/AlgJ SGNH hydrolase-like domain-containing protein</fullName>
    </recommendedName>
</protein>
<gene>
    <name evidence="8" type="ORF">HJG44_01655</name>
</gene>
<feature type="domain" description="AlgX/AlgJ SGNH hydrolase-like" evidence="7">
    <location>
        <begin position="10"/>
        <end position="146"/>
    </location>
</feature>
<evidence type="ECO:0000256" key="6">
    <source>
        <dbReference type="ARBA" id="ARBA00022841"/>
    </source>
</evidence>
<name>A0A849I3Y8_9HYPH</name>
<comment type="subcellular location">
    <subcellularLocation>
        <location evidence="1">Periplasm</location>
    </subcellularLocation>
</comment>
<dbReference type="GO" id="GO:0042597">
    <property type="term" value="C:periplasmic space"/>
    <property type="evidence" value="ECO:0007669"/>
    <property type="project" value="UniProtKB-SubCell"/>
</dbReference>
<comment type="caution">
    <text evidence="8">The sequence shown here is derived from an EMBL/GenBank/DDBJ whole genome shotgun (WGS) entry which is preliminary data.</text>
</comment>
<evidence type="ECO:0000256" key="4">
    <source>
        <dbReference type="ARBA" id="ARBA00022729"/>
    </source>
</evidence>
<dbReference type="EMBL" id="JABEPP010000001">
    <property type="protein sequence ID" value="NNM71099.1"/>
    <property type="molecule type" value="Genomic_DNA"/>
</dbReference>
<dbReference type="Proteomes" id="UP000564885">
    <property type="component" value="Unassembled WGS sequence"/>
</dbReference>
<comment type="pathway">
    <text evidence="2">Glycan biosynthesis; alginate biosynthesis.</text>
</comment>
<evidence type="ECO:0000256" key="1">
    <source>
        <dbReference type="ARBA" id="ARBA00004418"/>
    </source>
</evidence>
<keyword evidence="4" id="KW-0732">Signal</keyword>
<sequence>MFPRRRIPVVHVGKDGWLFLAGGRNRPIDMYRRRIGTAWRAHAWARLIRTRAERFRARGILYRHAVVPEKLSLYPEFTAGLRYDPARGYAARLGRRPDLQPVLVDILGALAEAKGRAQLYHRTDTHWTTEGCLAAHDAICAALGASRSWRLEDRPYIAQDIAGDLGVKLDPPVGETRRQHHVTLAAAPVWRNALLSRAEASGTIADLHRGAAITYAQGGPEADPRRVLLFGDSLSHFYPMLLTGMLAETFRELHFVWSASVDWTLVDRIRPDIVVTEIAERFMAEVPADDFDLEAFVGERLRTA</sequence>
<dbReference type="Pfam" id="PF16822">
    <property type="entry name" value="ALGX"/>
    <property type="match status" value="1"/>
</dbReference>
<accession>A0A849I3Y8</accession>